<dbReference type="AlphaFoldDB" id="A0A0P1BNX3"/>
<dbReference type="PANTHER" id="PTHR31263">
    <property type="entry name" value="CELLULASE FAMILY PROTEIN (AFU_ORTHOLOGUE AFUA_5G14560)"/>
    <property type="match status" value="1"/>
</dbReference>
<feature type="chain" id="PRO_5006059706" evidence="5">
    <location>
        <begin position="34"/>
        <end position="765"/>
    </location>
</feature>
<dbReference type="OrthoDB" id="442731at2759"/>
<comment type="similarity">
    <text evidence="1">Belongs to the glycosyl hydrolase 5 (cellulase A) family.</text>
</comment>
<evidence type="ECO:0000256" key="4">
    <source>
        <dbReference type="SAM" id="Phobius"/>
    </source>
</evidence>
<feature type="signal peptide" evidence="5">
    <location>
        <begin position="1"/>
        <end position="33"/>
    </location>
</feature>
<evidence type="ECO:0000313" key="7">
    <source>
        <dbReference type="EMBL" id="CEH18587.1"/>
    </source>
</evidence>
<dbReference type="SUPFAM" id="SSF51445">
    <property type="entry name" value="(Trans)glycosidases"/>
    <property type="match status" value="1"/>
</dbReference>
<dbReference type="InterPro" id="IPR017853">
    <property type="entry name" value="GH"/>
</dbReference>
<keyword evidence="4" id="KW-0472">Membrane</keyword>
<dbReference type="GO" id="GO:0000272">
    <property type="term" value="P:polysaccharide catabolic process"/>
    <property type="evidence" value="ECO:0007669"/>
    <property type="project" value="InterPro"/>
</dbReference>
<evidence type="ECO:0000259" key="6">
    <source>
        <dbReference type="Pfam" id="PF00150"/>
    </source>
</evidence>
<dbReference type="Gene3D" id="3.20.20.80">
    <property type="entry name" value="Glycosidases"/>
    <property type="match status" value="1"/>
</dbReference>
<dbReference type="Pfam" id="PF00150">
    <property type="entry name" value="Cellulase"/>
    <property type="match status" value="1"/>
</dbReference>
<dbReference type="InterPro" id="IPR001547">
    <property type="entry name" value="Glyco_hydro_5"/>
</dbReference>
<keyword evidence="5" id="KW-0732">Signal</keyword>
<keyword evidence="2 7" id="KW-0378">Hydrolase</keyword>
<evidence type="ECO:0000313" key="8">
    <source>
        <dbReference type="Proteomes" id="UP000054845"/>
    </source>
</evidence>
<proteinExistence type="inferred from homology"/>
<keyword evidence="8" id="KW-1185">Reference proteome</keyword>
<feature type="domain" description="Glycoside hydrolase family 5" evidence="6">
    <location>
        <begin position="150"/>
        <end position="448"/>
    </location>
</feature>
<name>A0A0P1BNX3_9BASI</name>
<evidence type="ECO:0000256" key="2">
    <source>
        <dbReference type="ARBA" id="ARBA00022801"/>
    </source>
</evidence>
<organism evidence="7 8">
    <name type="scientific">Ceraceosorus bombacis</name>
    <dbReference type="NCBI Taxonomy" id="401625"/>
    <lineage>
        <taxon>Eukaryota</taxon>
        <taxon>Fungi</taxon>
        <taxon>Dikarya</taxon>
        <taxon>Basidiomycota</taxon>
        <taxon>Ustilaginomycotina</taxon>
        <taxon>Exobasidiomycetes</taxon>
        <taxon>Ceraceosorales</taxon>
        <taxon>Ceraceosoraceae</taxon>
        <taxon>Ceraceosorus</taxon>
    </lineage>
</organism>
<dbReference type="STRING" id="401625.A0A0P1BNX3"/>
<dbReference type="PANTHER" id="PTHR31263:SF0">
    <property type="entry name" value="CELLULASE FAMILY PROTEIN (AFU_ORTHOLOGUE AFUA_5G14560)"/>
    <property type="match status" value="1"/>
</dbReference>
<evidence type="ECO:0000256" key="1">
    <source>
        <dbReference type="ARBA" id="ARBA00005641"/>
    </source>
</evidence>
<protein>
    <submittedName>
        <fullName evidence="7">CELLULASE (GLYCOSYL HYDROLASE FAMILY 5) PROTEIN-RELATED</fullName>
    </submittedName>
</protein>
<keyword evidence="4" id="KW-0812">Transmembrane</keyword>
<keyword evidence="3" id="KW-0326">Glycosidase</keyword>
<keyword evidence="4" id="KW-1133">Transmembrane helix</keyword>
<reference evidence="7 8" key="1">
    <citation type="submission" date="2014-09" db="EMBL/GenBank/DDBJ databases">
        <authorList>
            <person name="Magalhaes I.L.F."/>
            <person name="Oliveira U."/>
            <person name="Santos F.R."/>
            <person name="Vidigal T.H.D.A."/>
            <person name="Brescovit A.D."/>
            <person name="Santos A.J."/>
        </authorList>
    </citation>
    <scope>NUCLEOTIDE SEQUENCE [LARGE SCALE GENOMIC DNA]</scope>
</reference>
<accession>A0A0P1BNX3</accession>
<evidence type="ECO:0000256" key="3">
    <source>
        <dbReference type="ARBA" id="ARBA00023295"/>
    </source>
</evidence>
<dbReference type="Proteomes" id="UP000054845">
    <property type="component" value="Unassembled WGS sequence"/>
</dbReference>
<sequence>MLHLMRPIIQNHIRIFVFLSLLSCFTLADSASALPSTRTTPAPQALFSATSQRLYPPSRLESSQWKDGIELMSRQDAVAGNSSLLSTWTPPLSTRGRYIVDANGKRFKLRGGNWHGASGTYLGRGDYNDPANHHAGELAYQTPLCLDRVALQEIVAQFLALGINTVRLPWSNEMLHTATIVPDSALRANPQLMGMYPLQIFDACITALTRAGIAVILNNHTVKSIWCCGLDVNSRWNGAQTDQQWQADWVFLVQRYANNTRVIGAELYNEVRRDILLDPTWGGGGAADWWRASLDAANRIHREANADILIVIDGINYVGIPSPYTPHYRPELAPVQDLSHALAIPDKLVYAAHFYAYTGPNATGGNEPFDLNEPTYAELSPADLNATINRLASYVASSIHQVQKHYTAPVWISEFGIGRLGTSQTDKGWWGRFVSLLIDRDLEFAYWPLVGWQAAGVGDGYALLEWSSSGELLSIDSPGANDFRASSWNRLQQALGRFESAADATVSSSVNTTVPSVPRWLMLGTDRGSVQQSNVIAGDIRYFPGDTKASCPDGLRLIGLTHQSKPRGLCTDAVFGRDLWPSAKREWEVVTDERHVSHDWAKGYTKLECASGAFIVGYAFDDEGHSRSSYCAKMSVQSDPARTATAQGARTVWFDRHDAMGRSGVTQEQAQHGIFASDGGTAGSCADDELLAGYAFTTRDHGGWPAALLCRNFNSSATPIGSADAALASSRLYIGLDMFGVLIGGSIALVLTAWQGLRDALMLVL</sequence>
<feature type="transmembrane region" description="Helical" evidence="4">
    <location>
        <begin position="732"/>
        <end position="754"/>
    </location>
</feature>
<dbReference type="PROSITE" id="PS00659">
    <property type="entry name" value="GLYCOSYL_HYDROL_F5"/>
    <property type="match status" value="1"/>
</dbReference>
<dbReference type="EMBL" id="CCYA01000275">
    <property type="protein sequence ID" value="CEH18587.1"/>
    <property type="molecule type" value="Genomic_DNA"/>
</dbReference>
<evidence type="ECO:0000256" key="5">
    <source>
        <dbReference type="SAM" id="SignalP"/>
    </source>
</evidence>
<dbReference type="GO" id="GO:0004553">
    <property type="term" value="F:hydrolase activity, hydrolyzing O-glycosyl compounds"/>
    <property type="evidence" value="ECO:0007669"/>
    <property type="project" value="InterPro"/>
</dbReference>
<dbReference type="InterPro" id="IPR018087">
    <property type="entry name" value="Glyco_hydro_5_CS"/>
</dbReference>